<dbReference type="HOGENOM" id="CLU_109251_0_0_10"/>
<organism evidence="1 2">
    <name type="scientific">Cyclobacterium marinum (strain ATCC 25205 / DSM 745 / LMG 13164 / NCIMB 1802)</name>
    <name type="common">Flectobacillus marinus</name>
    <dbReference type="NCBI Taxonomy" id="880070"/>
    <lineage>
        <taxon>Bacteria</taxon>
        <taxon>Pseudomonadati</taxon>
        <taxon>Bacteroidota</taxon>
        <taxon>Cytophagia</taxon>
        <taxon>Cytophagales</taxon>
        <taxon>Cyclobacteriaceae</taxon>
        <taxon>Cyclobacterium</taxon>
    </lineage>
</organism>
<gene>
    <name evidence="1" type="ordered locus">Cycma_2898</name>
</gene>
<name>G0J2Q1_CYCMS</name>
<dbReference type="Proteomes" id="UP000001635">
    <property type="component" value="Chromosome"/>
</dbReference>
<evidence type="ECO:0000313" key="2">
    <source>
        <dbReference type="Proteomes" id="UP000001635"/>
    </source>
</evidence>
<dbReference type="STRING" id="880070.Cycma_2898"/>
<dbReference type="EMBL" id="CP002955">
    <property type="protein sequence ID" value="AEL26634.1"/>
    <property type="molecule type" value="Genomic_DNA"/>
</dbReference>
<dbReference type="InterPro" id="IPR024211">
    <property type="entry name" value="DUF3841"/>
</dbReference>
<reference evidence="2" key="1">
    <citation type="submission" date="2011-07" db="EMBL/GenBank/DDBJ databases">
        <title>The complete genome of Cyclobacterium marinum DSM 745.</title>
        <authorList>
            <person name="Lucas S."/>
            <person name="Han J."/>
            <person name="Lapidus A."/>
            <person name="Bruce D."/>
            <person name="Goodwin L."/>
            <person name="Pitluck S."/>
            <person name="Peters L."/>
            <person name="Kyrpides N."/>
            <person name="Mavromatis K."/>
            <person name="Ivanova N."/>
            <person name="Ovchinnikova G."/>
            <person name="Chertkov O."/>
            <person name="Detter J.C."/>
            <person name="Tapia R."/>
            <person name="Han C."/>
            <person name="Land M."/>
            <person name="Hauser L."/>
            <person name="Markowitz V."/>
            <person name="Cheng J.-F."/>
            <person name="Hugenholtz P."/>
            <person name="Woyke T."/>
            <person name="Wu D."/>
            <person name="Tindall B."/>
            <person name="Schuetze A."/>
            <person name="Brambilla E."/>
            <person name="Klenk H.-P."/>
            <person name="Eisen J.A."/>
        </authorList>
    </citation>
    <scope>NUCLEOTIDE SEQUENCE [LARGE SCALE GENOMIC DNA]</scope>
    <source>
        <strain evidence="2">ATCC 25205 / DSM 745 / LMG 13164 / NCIMB 1802</strain>
    </source>
</reference>
<dbReference type="OrthoDB" id="286252at2"/>
<proteinExistence type="predicted"/>
<evidence type="ECO:0008006" key="3">
    <source>
        <dbReference type="Google" id="ProtNLM"/>
    </source>
</evidence>
<evidence type="ECO:0000313" key="1">
    <source>
        <dbReference type="EMBL" id="AEL26634.1"/>
    </source>
</evidence>
<protein>
    <recommendedName>
        <fullName evidence="3">DUF3841 domain-containing protein</fullName>
    </recommendedName>
</protein>
<dbReference type="KEGG" id="cmr:Cycma_2898"/>
<sequence>MTLWTIQTIDWYNDFLKKGTIYVSREHIDEYYDFCLFGYNWLRNKMDSSVGKRPFQNCYPIWAWYQYKNSEKKKPDLRAVGFLRKGTRGVRIEIKKKESEVLLSDFMLWQIPYFHHDFIGRNKNERKNFSNKLEKIGMATSHIGKLPKDLRKEMIKSWDRVLDLDFNDRYFTKARKNKRIQATFWSLSIDEVVKVDEFTAR</sequence>
<dbReference type="RefSeq" id="WP_014020925.1">
    <property type="nucleotide sequence ID" value="NC_015914.1"/>
</dbReference>
<keyword evidence="2" id="KW-1185">Reference proteome</keyword>
<accession>G0J2Q1</accession>
<dbReference type="Pfam" id="PF12952">
    <property type="entry name" value="DUF3841"/>
    <property type="match status" value="1"/>
</dbReference>
<dbReference type="AlphaFoldDB" id="G0J2Q1"/>
<dbReference type="eggNOG" id="ENOG5032SGW">
    <property type="taxonomic scope" value="Bacteria"/>
</dbReference>